<sequence length="88" mass="10268">MCTARCRYHTGTEIISVYWYGLAERAVSVIRNTVEELITKCKKIVEAEGEQIEGEEYVNETDPSILRFLLASREEVFNSLGVYFLWLW</sequence>
<comment type="caution">
    <text evidence="1">The sequence shown here is derived from an EMBL/GenBank/DDBJ whole genome shotgun (WGS) entry which is preliminary data.</text>
</comment>
<proteinExistence type="predicted"/>
<dbReference type="AlphaFoldDB" id="A0A426ZXM0"/>
<protein>
    <submittedName>
        <fullName evidence="1">Uncharacterized protein</fullName>
    </submittedName>
</protein>
<organism evidence="1 2">
    <name type="scientific">Ensete ventricosum</name>
    <name type="common">Abyssinian banana</name>
    <name type="synonym">Musa ensete</name>
    <dbReference type="NCBI Taxonomy" id="4639"/>
    <lineage>
        <taxon>Eukaryota</taxon>
        <taxon>Viridiplantae</taxon>
        <taxon>Streptophyta</taxon>
        <taxon>Embryophyta</taxon>
        <taxon>Tracheophyta</taxon>
        <taxon>Spermatophyta</taxon>
        <taxon>Magnoliopsida</taxon>
        <taxon>Liliopsida</taxon>
        <taxon>Zingiberales</taxon>
        <taxon>Musaceae</taxon>
        <taxon>Ensete</taxon>
    </lineage>
</organism>
<dbReference type="EMBL" id="AMZH03004618">
    <property type="protein sequence ID" value="RRT68693.1"/>
    <property type="molecule type" value="Genomic_DNA"/>
</dbReference>
<evidence type="ECO:0000313" key="2">
    <source>
        <dbReference type="Proteomes" id="UP000287651"/>
    </source>
</evidence>
<name>A0A426ZXM0_ENSVE</name>
<evidence type="ECO:0000313" key="1">
    <source>
        <dbReference type="EMBL" id="RRT68693.1"/>
    </source>
</evidence>
<dbReference type="Proteomes" id="UP000287651">
    <property type="component" value="Unassembled WGS sequence"/>
</dbReference>
<reference evidence="1 2" key="1">
    <citation type="journal article" date="2014" name="Agronomy (Basel)">
        <title>A Draft Genome Sequence for Ensete ventricosum, the Drought-Tolerant Tree Against Hunger.</title>
        <authorList>
            <person name="Harrison J."/>
            <person name="Moore K.A."/>
            <person name="Paszkiewicz K."/>
            <person name="Jones T."/>
            <person name="Grant M."/>
            <person name="Ambacheew D."/>
            <person name="Muzemil S."/>
            <person name="Studholme D.J."/>
        </authorList>
    </citation>
    <scope>NUCLEOTIDE SEQUENCE [LARGE SCALE GENOMIC DNA]</scope>
</reference>
<gene>
    <name evidence="1" type="ORF">B296_00038091</name>
</gene>
<accession>A0A426ZXM0</accession>